<dbReference type="GO" id="GO:0000976">
    <property type="term" value="F:transcription cis-regulatory region binding"/>
    <property type="evidence" value="ECO:0007669"/>
    <property type="project" value="TreeGrafter"/>
</dbReference>
<protein>
    <submittedName>
        <fullName evidence="5">Putative HTH-type transcriptional repressor PurR</fullName>
    </submittedName>
</protein>
<name>M1Z574_9FIRM</name>
<dbReference type="InterPro" id="IPR028082">
    <property type="entry name" value="Peripla_BP_I"/>
</dbReference>
<dbReference type="SUPFAM" id="SSF53822">
    <property type="entry name" value="Periplasmic binding protein-like I"/>
    <property type="match status" value="1"/>
</dbReference>
<dbReference type="InterPro" id="IPR000843">
    <property type="entry name" value="HTH_LacI"/>
</dbReference>
<dbReference type="Gene3D" id="3.40.50.2300">
    <property type="match status" value="2"/>
</dbReference>
<keyword evidence="3" id="KW-0804">Transcription</keyword>
<dbReference type="PANTHER" id="PTHR30146">
    <property type="entry name" value="LACI-RELATED TRANSCRIPTIONAL REPRESSOR"/>
    <property type="match status" value="1"/>
</dbReference>
<keyword evidence="2" id="KW-0238">DNA-binding</keyword>
<dbReference type="SUPFAM" id="SSF47413">
    <property type="entry name" value="lambda repressor-like DNA-binding domains"/>
    <property type="match status" value="1"/>
</dbReference>
<evidence type="ECO:0000313" key="5">
    <source>
        <dbReference type="EMBL" id="SHD76310.1"/>
    </source>
</evidence>
<dbReference type="PROSITE" id="PS50932">
    <property type="entry name" value="HTH_LACI_2"/>
    <property type="match status" value="1"/>
</dbReference>
<dbReference type="OrthoDB" id="9769193at2"/>
<keyword evidence="1" id="KW-0805">Transcription regulation</keyword>
<dbReference type="InterPro" id="IPR010982">
    <property type="entry name" value="Lambda_DNA-bd_dom_sf"/>
</dbReference>
<proteinExistence type="predicted"/>
<dbReference type="CDD" id="cd01392">
    <property type="entry name" value="HTH_LacI"/>
    <property type="match status" value="1"/>
</dbReference>
<dbReference type="CDD" id="cd06267">
    <property type="entry name" value="PBP1_LacI_sugar_binding-like"/>
    <property type="match status" value="1"/>
</dbReference>
<dbReference type="HOGENOM" id="CLU_037628_6_1_9"/>
<feature type="domain" description="HTH lacI-type" evidence="4">
    <location>
        <begin position="3"/>
        <end position="57"/>
    </location>
</feature>
<dbReference type="AlphaFoldDB" id="M1Z574"/>
<accession>M1Z574</accession>
<organism evidence="5 6">
    <name type="scientific">[Clostridium] ultunense Esp</name>
    <dbReference type="NCBI Taxonomy" id="1288971"/>
    <lineage>
        <taxon>Bacteria</taxon>
        <taxon>Bacillati</taxon>
        <taxon>Bacillota</taxon>
        <taxon>Tissierellia</taxon>
        <taxon>Tissierellales</taxon>
        <taxon>Tepidimicrobiaceae</taxon>
        <taxon>Schnuerera</taxon>
    </lineage>
</organism>
<dbReference type="Pfam" id="PF00356">
    <property type="entry name" value="LacI"/>
    <property type="match status" value="1"/>
</dbReference>
<dbReference type="Pfam" id="PF13377">
    <property type="entry name" value="Peripla_BP_3"/>
    <property type="match status" value="1"/>
</dbReference>
<reference evidence="5 6" key="1">
    <citation type="submission" date="2016-11" db="EMBL/GenBank/DDBJ databases">
        <authorList>
            <person name="Manzoor S."/>
        </authorList>
    </citation>
    <scope>NUCLEOTIDE SEQUENCE [LARGE SCALE GENOMIC DNA]</scope>
    <source>
        <strain evidence="5">Clostridium ultunense strain Esp</strain>
    </source>
</reference>
<dbReference type="Proteomes" id="UP000245423">
    <property type="component" value="Chromosome 1"/>
</dbReference>
<dbReference type="InterPro" id="IPR046335">
    <property type="entry name" value="LacI/GalR-like_sensor"/>
</dbReference>
<evidence type="ECO:0000256" key="1">
    <source>
        <dbReference type="ARBA" id="ARBA00023015"/>
    </source>
</evidence>
<evidence type="ECO:0000256" key="2">
    <source>
        <dbReference type="ARBA" id="ARBA00023125"/>
    </source>
</evidence>
<evidence type="ECO:0000256" key="3">
    <source>
        <dbReference type="ARBA" id="ARBA00023163"/>
    </source>
</evidence>
<gene>
    <name evidence="5" type="ORF">CUESP1_0934</name>
</gene>
<dbReference type="SMART" id="SM00354">
    <property type="entry name" value="HTH_LACI"/>
    <property type="match status" value="1"/>
</dbReference>
<keyword evidence="6" id="KW-1185">Reference proteome</keyword>
<dbReference type="GO" id="GO:0003700">
    <property type="term" value="F:DNA-binding transcription factor activity"/>
    <property type="evidence" value="ECO:0007669"/>
    <property type="project" value="TreeGrafter"/>
</dbReference>
<dbReference type="PANTHER" id="PTHR30146:SF109">
    <property type="entry name" value="HTH-TYPE TRANSCRIPTIONAL REGULATOR GALS"/>
    <property type="match status" value="1"/>
</dbReference>
<evidence type="ECO:0000313" key="6">
    <source>
        <dbReference type="Proteomes" id="UP000245423"/>
    </source>
</evidence>
<dbReference type="Gene3D" id="1.10.260.40">
    <property type="entry name" value="lambda repressor-like DNA-binding domains"/>
    <property type="match status" value="1"/>
</dbReference>
<dbReference type="EMBL" id="LT669839">
    <property type="protein sequence ID" value="SHD76310.1"/>
    <property type="molecule type" value="Genomic_DNA"/>
</dbReference>
<sequence>MRVTRNDVAKRAGVSTATVSYVINNKDNISEKTKKKVLEAVRELNYKPDMIARSMVTKETKQLSIILNDIANPFYSEMVLGFENIAMEKGYFVNVCTGYKNLTKYLDSFIERRIDGVFMAAIPYKFDVNKMYELTNVGIKVVMFGDSKADIKRISSIENDHIQGMDIAIKHLKDLGHKRIAYVSGFGLEHRFDKRLEGYLKAIKKYNLCEDMGLIVTNTKEPYDTTIDTGIRLTRKLLNSGQEFTAIVCTNDLMAFGAIHALKQNNLKIPRDVSVVGIDDISMAKIWNPSLTTLQVPKIDTGRKAFQFLYSNIKNGDTGYHVNDLELIVRDSTGPAAT</sequence>
<dbReference type="RefSeq" id="WP_005588388.1">
    <property type="nucleotide sequence ID" value="NZ_LT669839.1"/>
</dbReference>
<evidence type="ECO:0000259" key="4">
    <source>
        <dbReference type="PROSITE" id="PS50932"/>
    </source>
</evidence>